<comment type="similarity">
    <text evidence="1">Belongs to the RelE toxin family.</text>
</comment>
<evidence type="ECO:0000313" key="3">
    <source>
        <dbReference type="EMBL" id="QCO00718.1"/>
    </source>
</evidence>
<proteinExistence type="inferred from homology"/>
<gene>
    <name evidence="3" type="ORF">D3867_00720</name>
</gene>
<organism evidence="3 4">
    <name type="scientific">Azospirillum brasilense</name>
    <dbReference type="NCBI Taxonomy" id="192"/>
    <lineage>
        <taxon>Bacteria</taxon>
        <taxon>Pseudomonadati</taxon>
        <taxon>Pseudomonadota</taxon>
        <taxon>Alphaproteobacteria</taxon>
        <taxon>Rhodospirillales</taxon>
        <taxon>Azospirillaceae</taxon>
        <taxon>Azospirillum</taxon>
    </lineage>
</organism>
<dbReference type="Proteomes" id="UP000298596">
    <property type="component" value="Chromosome"/>
</dbReference>
<dbReference type="PANTHER" id="PTHR33755">
    <property type="entry name" value="TOXIN PARE1-RELATED"/>
    <property type="match status" value="1"/>
</dbReference>
<dbReference type="Gene3D" id="3.30.2310.20">
    <property type="entry name" value="RelE-like"/>
    <property type="match status" value="1"/>
</dbReference>
<dbReference type="InterPro" id="IPR007712">
    <property type="entry name" value="RelE/ParE_toxin"/>
</dbReference>
<dbReference type="InterPro" id="IPR051803">
    <property type="entry name" value="TA_system_RelE-like_toxin"/>
</dbReference>
<dbReference type="InterPro" id="IPR035093">
    <property type="entry name" value="RelE/ParE_toxin_dom_sf"/>
</dbReference>
<keyword evidence="2" id="KW-1277">Toxin-antitoxin system</keyword>
<protein>
    <submittedName>
        <fullName evidence="3">Type II toxin-antitoxin system RelE/ParE family toxin</fullName>
    </submittedName>
</protein>
<dbReference type="AlphaFoldDB" id="A0A4D8PV22"/>
<evidence type="ECO:0000256" key="2">
    <source>
        <dbReference type="ARBA" id="ARBA00022649"/>
    </source>
</evidence>
<evidence type="ECO:0000256" key="1">
    <source>
        <dbReference type="ARBA" id="ARBA00006226"/>
    </source>
</evidence>
<evidence type="ECO:0000313" key="4">
    <source>
        <dbReference type="Proteomes" id="UP000298596"/>
    </source>
</evidence>
<name>A0A4D8PV22_AZOBR</name>
<sequence length="120" mass="13814">MPGRAGRDRQRPLMATRIFPSPRARKDILDHYTYIGLRDEAAAKRFLTAIDRSFARIAEHPDIGSTRLWRNPALRGIRAWPVAEFDRHLIYYRRQGPDALRVLRILHGAALSEGDLRTPS</sequence>
<dbReference type="Pfam" id="PF05016">
    <property type="entry name" value="ParE_toxin"/>
    <property type="match status" value="1"/>
</dbReference>
<reference evidence="3 4" key="1">
    <citation type="submission" date="2018-09" db="EMBL/GenBank/DDBJ databases">
        <title>Whole genome based analysis of evolution and adaptive divergence in Indian and Brazilian strains of Azospirillum brasilense.</title>
        <authorList>
            <person name="Singh C."/>
            <person name="Tripathi A.K."/>
        </authorList>
    </citation>
    <scope>NUCLEOTIDE SEQUENCE [LARGE SCALE GENOMIC DNA]</scope>
    <source>
        <strain evidence="3 4">MTCC4036</strain>
    </source>
</reference>
<dbReference type="EMBL" id="CP032330">
    <property type="protein sequence ID" value="QCO00718.1"/>
    <property type="molecule type" value="Genomic_DNA"/>
</dbReference>
<accession>A0A4D8PV22</accession>